<evidence type="ECO:0000313" key="8">
    <source>
        <dbReference type="EMBL" id="PTQ08592.1"/>
    </source>
</evidence>
<proteinExistence type="predicted"/>
<dbReference type="Pfam" id="PF06725">
    <property type="entry name" value="3D"/>
    <property type="match status" value="1"/>
</dbReference>
<dbReference type="PANTHER" id="PTHR30124:SF0">
    <property type="entry name" value="MEMBRANE-BOUND LYTIC MUREIN TRANSGLYCOSYLASE A"/>
    <property type="match status" value="1"/>
</dbReference>
<dbReference type="GO" id="GO:0008933">
    <property type="term" value="F:peptidoglycan lytic transglycosylase activity"/>
    <property type="evidence" value="ECO:0007669"/>
    <property type="project" value="TreeGrafter"/>
</dbReference>
<dbReference type="Gene3D" id="2.40.40.10">
    <property type="entry name" value="RlpA-like domain"/>
    <property type="match status" value="1"/>
</dbReference>
<name>A0A2T5FV37_9SPHN</name>
<keyword evidence="9" id="KW-1185">Reference proteome</keyword>
<evidence type="ECO:0000256" key="2">
    <source>
        <dbReference type="ARBA" id="ARBA00012587"/>
    </source>
</evidence>
<dbReference type="OrthoDB" id="9783686at2"/>
<comment type="catalytic activity">
    <reaction evidence="1">
        <text>Exolytic cleavage of the (1-&gt;4)-beta-glycosidic linkage between N-acetylmuramic acid (MurNAc) and N-acetylglucosamine (GlcNAc) residues in peptidoglycan, from either the reducing or the non-reducing ends of the peptidoglycan chains, with concomitant formation of a 1,6-anhydrobond in the MurNAc residue.</text>
        <dbReference type="EC" id="4.2.2.n1"/>
    </reaction>
</comment>
<dbReference type="GO" id="GO:0019867">
    <property type="term" value="C:outer membrane"/>
    <property type="evidence" value="ECO:0007669"/>
    <property type="project" value="InterPro"/>
</dbReference>
<feature type="domain" description="Lytic transglycosylase MltA" evidence="7">
    <location>
        <begin position="139"/>
        <end position="296"/>
    </location>
</feature>
<evidence type="ECO:0000256" key="1">
    <source>
        <dbReference type="ARBA" id="ARBA00001420"/>
    </source>
</evidence>
<keyword evidence="6" id="KW-0732">Signal</keyword>
<evidence type="ECO:0000313" key="9">
    <source>
        <dbReference type="Proteomes" id="UP000244162"/>
    </source>
</evidence>
<dbReference type="GO" id="GO:0009253">
    <property type="term" value="P:peptidoglycan catabolic process"/>
    <property type="evidence" value="ECO:0007669"/>
    <property type="project" value="TreeGrafter"/>
</dbReference>
<evidence type="ECO:0000259" key="7">
    <source>
        <dbReference type="SMART" id="SM00925"/>
    </source>
</evidence>
<dbReference type="PIRSF" id="PIRSF019422">
    <property type="entry name" value="MltA"/>
    <property type="match status" value="1"/>
</dbReference>
<dbReference type="InterPro" id="IPR010611">
    <property type="entry name" value="3D_dom"/>
</dbReference>
<dbReference type="PANTHER" id="PTHR30124">
    <property type="entry name" value="MEMBRANE-BOUND LYTIC MUREIN TRANSGLYCOSYLASE A"/>
    <property type="match status" value="1"/>
</dbReference>
<dbReference type="SMART" id="SM00925">
    <property type="entry name" value="MltA"/>
    <property type="match status" value="1"/>
</dbReference>
<gene>
    <name evidence="8" type="ORF">CLG96_15490</name>
</gene>
<feature type="signal peptide" evidence="6">
    <location>
        <begin position="1"/>
        <end position="20"/>
    </location>
</feature>
<dbReference type="EC" id="4.2.2.n1" evidence="2"/>
<organism evidence="8 9">
    <name type="scientific">Sphingomonas oleivorans</name>
    <dbReference type="NCBI Taxonomy" id="1735121"/>
    <lineage>
        <taxon>Bacteria</taxon>
        <taxon>Pseudomonadati</taxon>
        <taxon>Pseudomonadota</taxon>
        <taxon>Alphaproteobacteria</taxon>
        <taxon>Sphingomonadales</taxon>
        <taxon>Sphingomonadaceae</taxon>
        <taxon>Sphingomonas</taxon>
    </lineage>
</organism>
<dbReference type="EMBL" id="NWBU01000015">
    <property type="protein sequence ID" value="PTQ08592.1"/>
    <property type="molecule type" value="Genomic_DNA"/>
</dbReference>
<dbReference type="GO" id="GO:0009254">
    <property type="term" value="P:peptidoglycan turnover"/>
    <property type="evidence" value="ECO:0007669"/>
    <property type="project" value="InterPro"/>
</dbReference>
<accession>A0A2T5FV37</accession>
<protein>
    <recommendedName>
        <fullName evidence="2">peptidoglycan lytic exotransglycosylase</fullName>
        <ecNumber evidence="2">4.2.2.n1</ecNumber>
    </recommendedName>
    <alternativeName>
        <fullName evidence="5">Murein hydrolase A</fullName>
    </alternativeName>
</protein>
<dbReference type="Proteomes" id="UP000244162">
    <property type="component" value="Unassembled WGS sequence"/>
</dbReference>
<dbReference type="GO" id="GO:0071555">
    <property type="term" value="P:cell wall organization"/>
    <property type="evidence" value="ECO:0007669"/>
    <property type="project" value="UniProtKB-KW"/>
</dbReference>
<dbReference type="Gene3D" id="2.40.240.50">
    <property type="entry name" value="Barwin-like endoglucanases"/>
    <property type="match status" value="1"/>
</dbReference>
<dbReference type="Pfam" id="PF03562">
    <property type="entry name" value="MltA"/>
    <property type="match status" value="1"/>
</dbReference>
<reference evidence="8 9" key="1">
    <citation type="submission" date="2017-09" db="EMBL/GenBank/DDBJ databases">
        <title>Sphingomonas panjinensis sp.nov., isolated from oil-contaminated soil.</title>
        <authorList>
            <person name="Wang L."/>
            <person name="Chen L."/>
        </authorList>
    </citation>
    <scope>NUCLEOTIDE SEQUENCE [LARGE SCALE GENOMIC DNA]</scope>
    <source>
        <strain evidence="8 9">FW-11</strain>
    </source>
</reference>
<dbReference type="InterPro" id="IPR026044">
    <property type="entry name" value="MltA"/>
</dbReference>
<keyword evidence="4" id="KW-0961">Cell wall biogenesis/degradation</keyword>
<evidence type="ECO:0000256" key="4">
    <source>
        <dbReference type="ARBA" id="ARBA00023316"/>
    </source>
</evidence>
<comment type="caution">
    <text evidence="8">The sequence shown here is derived from an EMBL/GenBank/DDBJ whole genome shotgun (WGS) entry which is preliminary data.</text>
</comment>
<feature type="chain" id="PRO_5015735187" description="peptidoglycan lytic exotransglycosylase" evidence="6">
    <location>
        <begin position="21"/>
        <end position="403"/>
    </location>
</feature>
<dbReference type="RefSeq" id="WP_107969216.1">
    <property type="nucleotide sequence ID" value="NZ_NWBU01000015.1"/>
</dbReference>
<keyword evidence="3" id="KW-0456">Lyase</keyword>
<dbReference type="GO" id="GO:0004553">
    <property type="term" value="F:hydrolase activity, hydrolyzing O-glycosyl compounds"/>
    <property type="evidence" value="ECO:0007669"/>
    <property type="project" value="InterPro"/>
</dbReference>
<dbReference type="CDD" id="cd14485">
    <property type="entry name" value="mltA_like_LT_A"/>
    <property type="match status" value="1"/>
</dbReference>
<dbReference type="PROSITE" id="PS51257">
    <property type="entry name" value="PROKAR_LIPOPROTEIN"/>
    <property type="match status" value="1"/>
</dbReference>
<sequence>MIRRHGVAALIAAAALSACATTPRGVVEGAEQPSPVAPKPAPAIANAVAAGVSPGPSITQLGLTSVRAEAALSAFRVSCPALVTRNDPSGLTRAEDWAAVCAAASAWPNADAIGFFARHFETARIGDGRAFATGYYEPEILGSRTRQPGYEVPVYRLPSDMVEADLGLFSDALKGKRVRGRVDRGKLIPYHDRAAIEDGVLAGRGLELAWVADPVEFFFLQVQGSGRLRLPDGQVMRIGYDGQNGRDYSGIGKLMRERGLLAPGQASMQGIMAYLRAHPDEGRAIMRENRSFVFFRELNGSGPLGALGVPVAGRSTVAADPAFVPLGAPVLLTLDRPEASGLWVAQDTGGAIKGANRFDTFWGAGDEARWIAGGMSGRGQALLLLPLGTIARLNGDGGTAARP</sequence>
<dbReference type="AlphaFoldDB" id="A0A2T5FV37"/>
<dbReference type="InterPro" id="IPR036908">
    <property type="entry name" value="RlpA-like_sf"/>
</dbReference>
<dbReference type="SUPFAM" id="SSF50685">
    <property type="entry name" value="Barwin-like endoglucanases"/>
    <property type="match status" value="1"/>
</dbReference>
<evidence type="ECO:0000256" key="6">
    <source>
        <dbReference type="SAM" id="SignalP"/>
    </source>
</evidence>
<dbReference type="InterPro" id="IPR005300">
    <property type="entry name" value="MltA_B"/>
</dbReference>
<dbReference type="CDD" id="cd14668">
    <property type="entry name" value="mlta_B"/>
    <property type="match status" value="1"/>
</dbReference>
<evidence type="ECO:0000256" key="3">
    <source>
        <dbReference type="ARBA" id="ARBA00023239"/>
    </source>
</evidence>
<evidence type="ECO:0000256" key="5">
    <source>
        <dbReference type="ARBA" id="ARBA00030918"/>
    </source>
</evidence>